<organism evidence="6 11">
    <name type="scientific">Zophobas morio</name>
    <dbReference type="NCBI Taxonomy" id="2755281"/>
    <lineage>
        <taxon>Eukaryota</taxon>
        <taxon>Metazoa</taxon>
        <taxon>Ecdysozoa</taxon>
        <taxon>Arthropoda</taxon>
        <taxon>Hexapoda</taxon>
        <taxon>Insecta</taxon>
        <taxon>Pterygota</taxon>
        <taxon>Neoptera</taxon>
        <taxon>Endopterygota</taxon>
        <taxon>Coleoptera</taxon>
        <taxon>Polyphaga</taxon>
        <taxon>Cucujiformia</taxon>
        <taxon>Tenebrionidae</taxon>
        <taxon>Zophobas</taxon>
    </lineage>
</organism>
<evidence type="ECO:0000313" key="10">
    <source>
        <dbReference type="EMBL" id="KAJ3662436.1"/>
    </source>
</evidence>
<evidence type="ECO:0000313" key="11">
    <source>
        <dbReference type="Proteomes" id="UP001168821"/>
    </source>
</evidence>
<dbReference type="AlphaFoldDB" id="A0AA38IFK8"/>
<dbReference type="Proteomes" id="UP001168821">
    <property type="component" value="Unassembled WGS sequence"/>
</dbReference>
<keyword evidence="1" id="KW-0175">Coiled coil</keyword>
<feature type="coiled-coil region" evidence="1">
    <location>
        <begin position="51"/>
        <end position="95"/>
    </location>
</feature>
<evidence type="ECO:0000313" key="4">
    <source>
        <dbReference type="EMBL" id="KAJ3640464.1"/>
    </source>
</evidence>
<comment type="caution">
    <text evidence="6">The sequence shown here is derived from an EMBL/GenBank/DDBJ whole genome shotgun (WGS) entry which is preliminary data.</text>
</comment>
<dbReference type="EMBL" id="JALNTZ010000003">
    <property type="protein sequence ID" value="KAJ3657420.1"/>
    <property type="molecule type" value="Genomic_DNA"/>
</dbReference>
<dbReference type="PANTHER" id="PTHR35374">
    <property type="entry name" value="CYCLIN-DEPENDENT KINASE 11A-LIKE"/>
    <property type="match status" value="1"/>
</dbReference>
<evidence type="ECO:0000256" key="2">
    <source>
        <dbReference type="SAM" id="MobiDB-lite"/>
    </source>
</evidence>
<dbReference type="EMBL" id="JALNTZ010000002">
    <property type="protein sequence ID" value="KAJ3660450.1"/>
    <property type="molecule type" value="Genomic_DNA"/>
</dbReference>
<feature type="compositionally biased region" description="Basic and acidic residues" evidence="2">
    <location>
        <begin position="130"/>
        <end position="141"/>
    </location>
</feature>
<feature type="domain" description="DUF8207" evidence="3">
    <location>
        <begin position="212"/>
        <end position="312"/>
    </location>
</feature>
<sequence>MSDVKLKRRLTAISDDIRTKHRALKLGIQEHDESLNKLFQPIVEPIKTVSMKLEKNQLQQQQQAFEQLLEQRRIHQEQQNQQRQHLDKLQQIQEQLPLLKEVLPTRSTTAKSETEFPEVFESNGQRRKSYGREGNRKDLLFQRHLPMSEEVFEAKPEETNEDDDKDDNDEGEKTNQQVKNEQFTEEVLNNFIEQFPDVAQLYVMQTLLQKGDTLFGPVINPATNTFYFGDSLLHINSNSDFTLNDKSFTGTEGLYQLLFNTPENIDKNIVTENDFHNYKQMLESANVYRAGTNLRKEKRTSLKFLDVIKPLFSNSPKKRKSPKKSTKITPVRTRISTRSTTSSTSSKKGGGAYKISHNYPVEYVYWDDVNELVQRLNLLHAAKKAGSDCHLNEIRNIEEELRELHVIV</sequence>
<evidence type="ECO:0000313" key="8">
    <source>
        <dbReference type="EMBL" id="KAJ3659010.1"/>
    </source>
</evidence>
<evidence type="ECO:0000313" key="9">
    <source>
        <dbReference type="EMBL" id="KAJ3660450.1"/>
    </source>
</evidence>
<dbReference type="InterPro" id="IPR058520">
    <property type="entry name" value="DUF8207"/>
</dbReference>
<evidence type="ECO:0000313" key="7">
    <source>
        <dbReference type="EMBL" id="KAJ3657420.1"/>
    </source>
</evidence>
<keyword evidence="11" id="KW-1185">Reference proteome</keyword>
<evidence type="ECO:0000313" key="6">
    <source>
        <dbReference type="EMBL" id="KAJ3655772.1"/>
    </source>
</evidence>
<evidence type="ECO:0000256" key="1">
    <source>
        <dbReference type="SAM" id="Coils"/>
    </source>
</evidence>
<dbReference type="EMBL" id="JALNTZ010000004">
    <property type="protein sequence ID" value="KAJ3655772.1"/>
    <property type="molecule type" value="Genomic_DNA"/>
</dbReference>
<feature type="compositionally biased region" description="Low complexity" evidence="2">
    <location>
        <begin position="327"/>
        <end position="346"/>
    </location>
</feature>
<accession>A0AA38IFK8</accession>
<evidence type="ECO:0000259" key="3">
    <source>
        <dbReference type="Pfam" id="PF26634"/>
    </source>
</evidence>
<proteinExistence type="predicted"/>
<dbReference type="EMBL" id="JALNTZ010000010">
    <property type="protein sequence ID" value="KAJ3640464.1"/>
    <property type="molecule type" value="Genomic_DNA"/>
</dbReference>
<dbReference type="EMBL" id="JALNTZ010000003">
    <property type="protein sequence ID" value="KAJ3659010.1"/>
    <property type="molecule type" value="Genomic_DNA"/>
</dbReference>
<name>A0AA38IFK8_9CUCU</name>
<feature type="region of interest" description="Disordered" evidence="2">
    <location>
        <begin position="315"/>
        <end position="351"/>
    </location>
</feature>
<dbReference type="EMBL" id="JALNTZ010000002">
    <property type="protein sequence ID" value="KAJ3662436.1"/>
    <property type="molecule type" value="Genomic_DNA"/>
</dbReference>
<feature type="compositionally biased region" description="Basic residues" evidence="2">
    <location>
        <begin position="316"/>
        <end position="326"/>
    </location>
</feature>
<dbReference type="Pfam" id="PF26634">
    <property type="entry name" value="DUF8207"/>
    <property type="match status" value="1"/>
</dbReference>
<dbReference type="EMBL" id="JALNTZ010000008">
    <property type="protein sequence ID" value="KAJ3644023.1"/>
    <property type="molecule type" value="Genomic_DNA"/>
</dbReference>
<protein>
    <recommendedName>
        <fullName evidence="3">DUF8207 domain-containing protein</fullName>
    </recommendedName>
</protein>
<feature type="compositionally biased region" description="Acidic residues" evidence="2">
    <location>
        <begin position="159"/>
        <end position="170"/>
    </location>
</feature>
<evidence type="ECO:0000313" key="5">
    <source>
        <dbReference type="EMBL" id="KAJ3644023.1"/>
    </source>
</evidence>
<gene>
    <name evidence="4" type="ORF">Zmor_003758</name>
    <name evidence="9" type="ORF">Zmor_004899</name>
    <name evidence="10" type="ORF">Zmor_006786</name>
    <name evidence="7" type="ORF">Zmor_009223</name>
    <name evidence="8" type="ORF">Zmor_010720</name>
    <name evidence="6" type="ORF">Zmor_014885</name>
    <name evidence="5" type="ORF">Zmor_026699</name>
</gene>
<dbReference type="PANTHER" id="PTHR35374:SF1">
    <property type="entry name" value="PROTEIN KINASE DOMAIN-CONTAINING PROTEIN"/>
    <property type="match status" value="1"/>
</dbReference>
<reference evidence="6" key="1">
    <citation type="journal article" date="2023" name="G3 (Bethesda)">
        <title>Whole genome assemblies of Zophobas morio and Tenebrio molitor.</title>
        <authorList>
            <person name="Kaur S."/>
            <person name="Stinson S.A."/>
            <person name="diCenzo G.C."/>
        </authorList>
    </citation>
    <scope>NUCLEOTIDE SEQUENCE</scope>
    <source>
        <strain evidence="6">QUZm001</strain>
    </source>
</reference>
<feature type="region of interest" description="Disordered" evidence="2">
    <location>
        <begin position="106"/>
        <end position="179"/>
    </location>
</feature>